<evidence type="ECO:0000313" key="2">
    <source>
        <dbReference type="Proteomes" id="UP001055879"/>
    </source>
</evidence>
<reference evidence="1 2" key="2">
    <citation type="journal article" date="2022" name="Mol. Ecol. Resour.">
        <title>The genomes of chicory, endive, great burdock and yacon provide insights into Asteraceae paleo-polyploidization history and plant inulin production.</title>
        <authorList>
            <person name="Fan W."/>
            <person name="Wang S."/>
            <person name="Wang H."/>
            <person name="Wang A."/>
            <person name="Jiang F."/>
            <person name="Liu H."/>
            <person name="Zhao H."/>
            <person name="Xu D."/>
            <person name="Zhang Y."/>
        </authorList>
    </citation>
    <scope>NUCLEOTIDE SEQUENCE [LARGE SCALE GENOMIC DNA]</scope>
    <source>
        <strain evidence="2">cv. Niubang</strain>
    </source>
</reference>
<gene>
    <name evidence="1" type="ORF">L6452_34491</name>
</gene>
<accession>A0ACB8YIY4</accession>
<protein>
    <submittedName>
        <fullName evidence="1">Uncharacterized protein</fullName>
    </submittedName>
</protein>
<proteinExistence type="predicted"/>
<comment type="caution">
    <text evidence="1">The sequence shown here is derived from an EMBL/GenBank/DDBJ whole genome shotgun (WGS) entry which is preliminary data.</text>
</comment>
<dbReference type="Proteomes" id="UP001055879">
    <property type="component" value="Linkage Group LG12"/>
</dbReference>
<keyword evidence="2" id="KW-1185">Reference proteome</keyword>
<dbReference type="EMBL" id="CM042058">
    <property type="protein sequence ID" value="KAI3685253.1"/>
    <property type="molecule type" value="Genomic_DNA"/>
</dbReference>
<evidence type="ECO:0000313" key="1">
    <source>
        <dbReference type="EMBL" id="KAI3685253.1"/>
    </source>
</evidence>
<organism evidence="1 2">
    <name type="scientific">Arctium lappa</name>
    <name type="common">Greater burdock</name>
    <name type="synonym">Lappa major</name>
    <dbReference type="NCBI Taxonomy" id="4217"/>
    <lineage>
        <taxon>Eukaryota</taxon>
        <taxon>Viridiplantae</taxon>
        <taxon>Streptophyta</taxon>
        <taxon>Embryophyta</taxon>
        <taxon>Tracheophyta</taxon>
        <taxon>Spermatophyta</taxon>
        <taxon>Magnoliopsida</taxon>
        <taxon>eudicotyledons</taxon>
        <taxon>Gunneridae</taxon>
        <taxon>Pentapetalae</taxon>
        <taxon>asterids</taxon>
        <taxon>campanulids</taxon>
        <taxon>Asterales</taxon>
        <taxon>Asteraceae</taxon>
        <taxon>Carduoideae</taxon>
        <taxon>Cardueae</taxon>
        <taxon>Arctiinae</taxon>
        <taxon>Arctium</taxon>
    </lineage>
</organism>
<reference evidence="2" key="1">
    <citation type="journal article" date="2022" name="Mol. Ecol. Resour.">
        <title>The genomes of chicory, endive, great burdock and yacon provide insights into Asteraceae palaeo-polyploidization history and plant inulin production.</title>
        <authorList>
            <person name="Fan W."/>
            <person name="Wang S."/>
            <person name="Wang H."/>
            <person name="Wang A."/>
            <person name="Jiang F."/>
            <person name="Liu H."/>
            <person name="Zhao H."/>
            <person name="Xu D."/>
            <person name="Zhang Y."/>
        </authorList>
    </citation>
    <scope>NUCLEOTIDE SEQUENCE [LARGE SCALE GENOMIC DNA]</scope>
    <source>
        <strain evidence="2">cv. Niubang</strain>
    </source>
</reference>
<sequence length="370" mass="41267">MDHIKFSKIETIKFLYEIKWVGLILVLLLANGCAAAETANEPPSASVTPQKNGPKINPAVAIVLVCLLSAFLLICLFFFSFHRYAEHQLALAATTGNGGDRSSRKPVATRGLDPAVIAGFTSFTYLDVKEIMIGQQALECSVCLNEFKDYEALRLLPECSHVFHRDCIDEWLALHVTCPVCRASLVPKPNRLSHTTEPCCGPDEPTKGHVTIQLTELKHNLPPTRKIYRAHSMEHSMLDRRAENVERYTLRLPEEIQNVVKNATTNPSTSPNVAFSMGSSMKLLNLRSASVNSIRGSDYFDYERFDQEKQTAGQTLRITRSFISRGNGDSVTTSIRSSLNHLFQISNKDTDMTSGGLTAIVLIDRRRERI</sequence>
<name>A0ACB8YIY4_ARCLA</name>